<keyword evidence="6" id="KW-0325">Glycoprotein</keyword>
<comment type="subcellular location">
    <subcellularLocation>
        <location evidence="1">Membrane</location>
        <topology evidence="1">Multi-pass membrane protein</topology>
    </subcellularLocation>
</comment>
<dbReference type="AlphaFoldDB" id="A0A1X7UXS0"/>
<dbReference type="EnsemblMetazoa" id="XM_019996189.1">
    <property type="protein sequence ID" value="XP_019851748.1"/>
    <property type="gene ID" value="LOC100632793"/>
</dbReference>
<dbReference type="PROSITE" id="PS51257">
    <property type="entry name" value="PROKAR_LIPOPROTEIN"/>
    <property type="match status" value="1"/>
</dbReference>
<dbReference type="InterPro" id="IPR008795">
    <property type="entry name" value="Prominin"/>
</dbReference>
<evidence type="ECO:0000256" key="7">
    <source>
        <dbReference type="SAM" id="MobiDB-lite"/>
    </source>
</evidence>
<keyword evidence="3 8" id="KW-0812">Transmembrane</keyword>
<feature type="compositionally biased region" description="Basic and acidic residues" evidence="7">
    <location>
        <begin position="1125"/>
        <end position="1146"/>
    </location>
</feature>
<reference evidence="10" key="2">
    <citation type="submission" date="2017-05" db="UniProtKB">
        <authorList>
            <consortium name="EnsemblMetazoa"/>
        </authorList>
    </citation>
    <scope>IDENTIFICATION</scope>
</reference>
<evidence type="ECO:0000256" key="1">
    <source>
        <dbReference type="ARBA" id="ARBA00004141"/>
    </source>
</evidence>
<evidence type="ECO:0000256" key="8">
    <source>
        <dbReference type="SAM" id="Phobius"/>
    </source>
</evidence>
<dbReference type="KEGG" id="aqu:100632793"/>
<feature type="transmembrane region" description="Helical" evidence="8">
    <location>
        <begin position="446"/>
        <end position="473"/>
    </location>
</feature>
<dbReference type="EnsemblMetazoa" id="Aqu2.1.32496_001">
    <property type="protein sequence ID" value="Aqu2.1.32496_001"/>
    <property type="gene ID" value="Aqu2.1.32496"/>
</dbReference>
<dbReference type="InParanoid" id="A0A1X7UXS0"/>
<evidence type="ECO:0000256" key="5">
    <source>
        <dbReference type="ARBA" id="ARBA00023136"/>
    </source>
</evidence>
<protein>
    <recommendedName>
        <fullName evidence="12">G-protein coupled receptors family 2 profile 2 domain-containing protein</fullName>
    </recommendedName>
</protein>
<evidence type="ECO:0000313" key="11">
    <source>
        <dbReference type="Proteomes" id="UP000007879"/>
    </source>
</evidence>
<feature type="transmembrane region" description="Helical" evidence="8">
    <location>
        <begin position="494"/>
        <end position="517"/>
    </location>
</feature>
<feature type="region of interest" description="Disordered" evidence="7">
    <location>
        <begin position="1072"/>
        <end position="1225"/>
    </location>
</feature>
<proteinExistence type="inferred from homology"/>
<feature type="compositionally biased region" description="Polar residues" evidence="7">
    <location>
        <begin position="1166"/>
        <end position="1203"/>
    </location>
</feature>
<feature type="transmembrane region" description="Helical" evidence="8">
    <location>
        <begin position="890"/>
        <end position="910"/>
    </location>
</feature>
<keyword evidence="5 8" id="KW-0472">Membrane</keyword>
<feature type="transmembrane region" description="Helical" evidence="8">
    <location>
        <begin position="96"/>
        <end position="122"/>
    </location>
</feature>
<keyword evidence="11" id="KW-1185">Reference proteome</keyword>
<evidence type="ECO:0008006" key="12">
    <source>
        <dbReference type="Google" id="ProtNLM"/>
    </source>
</evidence>
<dbReference type="GO" id="GO:0016020">
    <property type="term" value="C:membrane"/>
    <property type="evidence" value="ECO:0007669"/>
    <property type="project" value="UniProtKB-SubCell"/>
</dbReference>
<organism evidence="10">
    <name type="scientific">Amphimedon queenslandica</name>
    <name type="common">Sponge</name>
    <dbReference type="NCBI Taxonomy" id="400682"/>
    <lineage>
        <taxon>Eukaryota</taxon>
        <taxon>Metazoa</taxon>
        <taxon>Porifera</taxon>
        <taxon>Demospongiae</taxon>
        <taxon>Heteroscleromorpha</taxon>
        <taxon>Haplosclerida</taxon>
        <taxon>Niphatidae</taxon>
        <taxon>Amphimedon</taxon>
    </lineage>
</organism>
<feature type="transmembrane region" description="Helical" evidence="8">
    <location>
        <begin position="800"/>
        <end position="822"/>
    </location>
</feature>
<sequence>MKIWFAVALNVFVYFSLSLAQSCSHDTSPTPQTLRKQDGGLAFLLSSARNVRKFFFGTNVEYDTLRNTVSLIYNGSTPFNEDTLFDASVQYLSTNLVYSLIALVLSLSLLLPLLLLFLFCYWEKCSHSHDEERYEDVEQRHSSLTSQCVSWGIALCSLFTIVPLFTFVIISLIGTERISQSLSDSVGVVNQTLPELVDIHNNVLSNVQRILQDEAQFLNNSFYTDHIYPFSGNIKQYLNNSLYDNVTHILYEVSGISVDAEYAGSWALGLLEFERAINNETDNFIILLDELSSLMNLCSNYVNSSNHLLSISCQKLVGLSPPPPSSVTPLSLSLFNASLLQTIVSTMEETESLISPLSINGRIYDFNEYLSSVEDNVSDVIFTQFHSYLHPLVTNMSIIADHIHTLYSPITYDYPQSQVIVEKYLGPNYLSNVNEFQVIISVSFSLSLFVLLVGVILTVVYGLINIIFIYLYGEDSAYIRASHQAGLVLKKLSCWLSVSGIVSAIFFIFTLCLASLLGRSCGVHGNYTELIDEVIDKNQSWGDVYPLGSVYHSQPSYPLTLHSVLTECSMNASAVDALQLKSVMKLDQLEISNDDYIHQYVSNISNFAFNSFHPHSLLGTNLQTSLHRYLSLNWSNSSSPLPINLFQPLSIEISNLQDIISNISYALDNDTLITVFNNSLTAINSALPSLVSLDLSYNSLREELQDNSSLLSEALGRGTEGHSLLDHVETEELNINRKINRFVYNRSCKLATDVIGNWNAFSLSSANFLSCSAGRCYPLYRLFHQFTDLVCGNLLTGLDVYWISVSCVFILSLFALVLLLLLSSRLLDPKLLTQQTPVMFIFSFVNEATSQFLGVMWLSLVYGINIWLVVAIATDDHLCEGGDPCCPGCWGTGVALLLLSFPFCVSLRVYQWIMLHRLRVYEGVKAQSVQRYWMKKINATLFYSQLVLFFTIHVPFLAISGAYINSTGILTGISFLSCSLSLVGMAWMVLLLILERKELLGYMSLLQDQLYCCRSRGKFIPTPVSPDVPVGGVPNGVITSQPTDEFNETEMGVVNSPSPPIRLGPVTVLPHLSEEEEEEEGEREEETEFGPERVNEEPIELPTGTPPPPEEGTREEEEEEEEESNREIAKRPSLWLDRRSEERDGQYIRTDPNPHSMYTGVEVAPSSCQQSDTASTPRSSIYTSHESVTYHSSAIPGYTSTDDSSYKDGYESYDSEPSYPPYIPPYIPQFGSVRVDV</sequence>
<feature type="transmembrane region" description="Helical" evidence="8">
    <location>
        <begin position="969"/>
        <end position="994"/>
    </location>
</feature>
<feature type="signal peptide" evidence="9">
    <location>
        <begin position="1"/>
        <end position="20"/>
    </location>
</feature>
<evidence type="ECO:0000256" key="9">
    <source>
        <dbReference type="SAM" id="SignalP"/>
    </source>
</evidence>
<evidence type="ECO:0000313" key="10">
    <source>
        <dbReference type="EnsemblMetazoa" id="Aqu2.1.32496_001"/>
    </source>
</evidence>
<evidence type="ECO:0000256" key="6">
    <source>
        <dbReference type="ARBA" id="ARBA00023180"/>
    </source>
</evidence>
<keyword evidence="9" id="KW-0732">Signal</keyword>
<dbReference type="PANTHER" id="PTHR22730">
    <property type="entry name" value="PROMININ PROM PROTEIN"/>
    <property type="match status" value="1"/>
</dbReference>
<name>A0A1X7UXS0_AMPQE</name>
<feature type="transmembrane region" description="Helical" evidence="8">
    <location>
        <begin position="941"/>
        <end position="963"/>
    </location>
</feature>
<gene>
    <name evidence="10" type="primary">100632793</name>
</gene>
<dbReference type="Proteomes" id="UP000007879">
    <property type="component" value="Unassembled WGS sequence"/>
</dbReference>
<evidence type="ECO:0000256" key="2">
    <source>
        <dbReference type="ARBA" id="ARBA00006058"/>
    </source>
</evidence>
<feature type="compositionally biased region" description="Acidic residues" evidence="7">
    <location>
        <begin position="1074"/>
        <end position="1089"/>
    </location>
</feature>
<feature type="transmembrane region" description="Helical" evidence="8">
    <location>
        <begin position="852"/>
        <end position="870"/>
    </location>
</feature>
<keyword evidence="4 8" id="KW-1133">Transmembrane helix</keyword>
<evidence type="ECO:0000256" key="3">
    <source>
        <dbReference type="ARBA" id="ARBA00022692"/>
    </source>
</evidence>
<accession>A0A1X7UXS0</accession>
<comment type="similarity">
    <text evidence="2">Belongs to the prominin family.</text>
</comment>
<feature type="chain" id="PRO_5010880269" description="G-protein coupled receptors family 2 profile 2 domain-containing protein" evidence="9">
    <location>
        <begin position="21"/>
        <end position="1237"/>
    </location>
</feature>
<evidence type="ECO:0000256" key="4">
    <source>
        <dbReference type="ARBA" id="ARBA00022989"/>
    </source>
</evidence>
<feature type="transmembrane region" description="Helical" evidence="8">
    <location>
        <begin position="149"/>
        <end position="173"/>
    </location>
</feature>
<feature type="compositionally biased region" description="Acidic residues" evidence="7">
    <location>
        <begin position="1113"/>
        <end position="1124"/>
    </location>
</feature>
<dbReference type="PANTHER" id="PTHR22730:SF1">
    <property type="entry name" value="PROMININ-LIKE PROTEIN"/>
    <property type="match status" value="1"/>
</dbReference>
<dbReference type="Pfam" id="PF05478">
    <property type="entry name" value="Prominin"/>
    <property type="match status" value="1"/>
</dbReference>
<reference evidence="11" key="1">
    <citation type="journal article" date="2010" name="Nature">
        <title>The Amphimedon queenslandica genome and the evolution of animal complexity.</title>
        <authorList>
            <person name="Srivastava M."/>
            <person name="Simakov O."/>
            <person name="Chapman J."/>
            <person name="Fahey B."/>
            <person name="Gauthier M.E."/>
            <person name="Mitros T."/>
            <person name="Richards G.S."/>
            <person name="Conaco C."/>
            <person name="Dacre M."/>
            <person name="Hellsten U."/>
            <person name="Larroux C."/>
            <person name="Putnam N.H."/>
            <person name="Stanke M."/>
            <person name="Adamska M."/>
            <person name="Darling A."/>
            <person name="Degnan S.M."/>
            <person name="Oakley T.H."/>
            <person name="Plachetzki D.C."/>
            <person name="Zhai Y."/>
            <person name="Adamski M."/>
            <person name="Calcino A."/>
            <person name="Cummins S.F."/>
            <person name="Goodstein D.M."/>
            <person name="Harris C."/>
            <person name="Jackson D.J."/>
            <person name="Leys S.P."/>
            <person name="Shu S."/>
            <person name="Woodcroft B.J."/>
            <person name="Vervoort M."/>
            <person name="Kosik K.S."/>
            <person name="Manning G."/>
            <person name="Degnan B.M."/>
            <person name="Rokhsar D.S."/>
        </authorList>
    </citation>
    <scope>NUCLEOTIDE SEQUENCE [LARGE SCALE GENOMIC DNA]</scope>
</reference>